<dbReference type="Proteomes" id="UP000028545">
    <property type="component" value="Unassembled WGS sequence"/>
</dbReference>
<proteinExistence type="predicted"/>
<comment type="caution">
    <text evidence="3">The sequence shown here is derived from an EMBL/GenBank/DDBJ whole genome shotgun (WGS) entry which is preliminary data.</text>
</comment>
<feature type="compositionally biased region" description="Pro residues" evidence="1">
    <location>
        <begin position="1273"/>
        <end position="1282"/>
    </location>
</feature>
<feature type="compositionally biased region" description="Basic and acidic residues" evidence="1">
    <location>
        <begin position="279"/>
        <end position="290"/>
    </location>
</feature>
<dbReference type="SMART" id="SM00382">
    <property type="entry name" value="AAA"/>
    <property type="match status" value="1"/>
</dbReference>
<feature type="compositionally biased region" description="Polar residues" evidence="1">
    <location>
        <begin position="524"/>
        <end position="533"/>
    </location>
</feature>
<evidence type="ECO:0000256" key="1">
    <source>
        <dbReference type="SAM" id="MobiDB-lite"/>
    </source>
</evidence>
<feature type="region of interest" description="Disordered" evidence="1">
    <location>
        <begin position="1"/>
        <end position="99"/>
    </location>
</feature>
<feature type="region of interest" description="Disordered" evidence="1">
    <location>
        <begin position="1342"/>
        <end position="1400"/>
    </location>
</feature>
<keyword evidence="4" id="KW-1185">Reference proteome</keyword>
<reference evidence="3 4" key="1">
    <citation type="journal article" date="2014" name="Genome Announc.">
        <title>Draft genome sequence of the pathogenic fungus Scedosporium apiospermum.</title>
        <authorList>
            <person name="Vandeputte P."/>
            <person name="Ghamrawi S."/>
            <person name="Rechenmann M."/>
            <person name="Iltis A."/>
            <person name="Giraud S."/>
            <person name="Fleury M."/>
            <person name="Thornton C."/>
            <person name="Delhaes L."/>
            <person name="Meyer W."/>
            <person name="Papon N."/>
            <person name="Bouchara J.P."/>
        </authorList>
    </citation>
    <scope>NUCLEOTIDE SEQUENCE [LARGE SCALE GENOMIC DNA]</scope>
    <source>
        <strain evidence="3 4">IHEM 14462</strain>
    </source>
</reference>
<feature type="region of interest" description="Disordered" evidence="1">
    <location>
        <begin position="213"/>
        <end position="249"/>
    </location>
</feature>
<evidence type="ECO:0000259" key="2">
    <source>
        <dbReference type="SMART" id="SM00382"/>
    </source>
</evidence>
<feature type="compositionally biased region" description="Basic and acidic residues" evidence="1">
    <location>
        <begin position="213"/>
        <end position="222"/>
    </location>
</feature>
<gene>
    <name evidence="3" type="ORF">SAPIO_CDS3977</name>
</gene>
<feature type="compositionally biased region" description="Polar residues" evidence="1">
    <location>
        <begin position="312"/>
        <end position="322"/>
    </location>
</feature>
<feature type="region of interest" description="Disordered" evidence="1">
    <location>
        <begin position="272"/>
        <end position="344"/>
    </location>
</feature>
<dbReference type="GO" id="GO:0016887">
    <property type="term" value="F:ATP hydrolysis activity"/>
    <property type="evidence" value="ECO:0007669"/>
    <property type="project" value="InterPro"/>
</dbReference>
<dbReference type="VEuPathDB" id="FungiDB:SAPIO_CDS3977"/>
<sequence>MGHRSIPKRMGGADQGPHQRQGEEREPFNENYAQNDEQTPALHEDGSDNEMGEAQIDSSDFLRTREEEPTNDTDRNPMVQNSGVEEDAAAGTRPPADDDIRLLEEVTALRERLFDLERQARPKLNAASLETDWKRDLDKLGPGEAALSWKKGMQQRRVALLLDNATYTEGRSWLRRIEVEVDRRIKEDLEYNTKLLKLRKEWERKNSISRKIAQEQREGKELDIDESDADSHDLGDDSDTSEAASEFYGDRQRLLQRNYEYEKKALEVNYRMRKKRQARRMESRRARRPAESSSRPLADMGGGSARPIHQPKPSQIPTQNPFASPKINPKAGTTRRDRTGQKPGIFAQPSALSQALHLVWENFKDTVDTPEWQACAVDVLIGEPVINFDSRRRNMLITRRAGEKRKIDHREVERSQNEDVVDNRDAALLPTSPSWVPERIRIHSRQLIQILAEVHGASLATPPPTLTLLRPFRSLVHYDQALKEWREKLEKNHPKPDFFEWNPDSGVSSSSETPETKEFKRKNSQQMVHSPSGENLRKETDGSDSEGKWGSLYSGDDGVHSRVAYEHLGVLLDIMDNNILQRNRYLESDACKKVVFSDLWYLFQPGTHCIAPGDKQAYRVLSLENVGHRAIDPFSKWQAGGDGEASIIIKCVSLDFDGKFLGPVSSTFRILKFERERDIATLDIYPLRFYSAATSEARGAGTADGEPENHATRLWGTLIERGKKFLQVSASNLAAVKPLHYFGPVIETLDEVESQVVVDFEAAFSIEEHLKKGWRPELENLIGDGREPPKPQLCNAECCALENIHDDSFVERKRNEEFPSRLLPESSEEMPSIMIMRRQLDLDSPEKGLSEDDLVIMPYRVFGFILRSRKWAKLDIDHLTDIRPLDDDDLGCSDTKNDEVPVTAFDRLVLPAGHKRIILSLITQHFRRKELAKTWNAHNDVSILISRVHVGKGLILLLHGAPGVGKTTTAEGVEKFKRPLFQLTCGDLGTTAKEVEAALETNFALASRWGCILLLDEADVFLAQRTKEDFQRNGLVAVFLRVLEYYSGILFLTTNRVGDFDEAFASRIHVSLYYPELDKESTLEVFKLNLQLIRHHFHERDRKFLPDEMGIGAFAQKYWDENPFDHWNGRQIRNACHTALALAEYEAQGGGIETSVRANADAELKVSHFETVAAAYLEFARYMKDIYGTHTARRAKEAGLRAMWVNEKGQVMGSLGPKEAAALKLSTSKSRYKMRSQGRYPGVEPWQTPNPGDLDPQPPRRTGGNQGYEQGPGPGPGLPRQPSPAFGHGGTSQEYFVNPGQPWQQRHSPQNLQWEVPAVPPIDRGQRGHAAGQEQQYVAYGRHEDAHGVALHEPQFSQSRFANQEPALPIPGSQAEASSRGGQTYRQGGEFPSDTGNRQI</sequence>
<dbReference type="OrthoDB" id="10042665at2759"/>
<dbReference type="Pfam" id="PF00004">
    <property type="entry name" value="AAA"/>
    <property type="match status" value="1"/>
</dbReference>
<dbReference type="Pfam" id="PF23232">
    <property type="entry name" value="AAA_lid_13"/>
    <property type="match status" value="1"/>
</dbReference>
<evidence type="ECO:0000313" key="4">
    <source>
        <dbReference type="Proteomes" id="UP000028545"/>
    </source>
</evidence>
<feature type="region of interest" description="Disordered" evidence="1">
    <location>
        <begin position="493"/>
        <end position="549"/>
    </location>
</feature>
<dbReference type="KEGG" id="sapo:SAPIO_CDS3977"/>
<dbReference type="InterPro" id="IPR054289">
    <property type="entry name" value="DUF7025"/>
</dbReference>
<feature type="compositionally biased region" description="Polar residues" evidence="1">
    <location>
        <begin position="1291"/>
        <end position="1308"/>
    </location>
</feature>
<dbReference type="RefSeq" id="XP_016643620.1">
    <property type="nucleotide sequence ID" value="XM_016786644.1"/>
</dbReference>
<dbReference type="InterPro" id="IPR056599">
    <property type="entry name" value="AAA_lid_fung"/>
</dbReference>
<dbReference type="GeneID" id="27723049"/>
<dbReference type="Gene3D" id="3.40.50.300">
    <property type="entry name" value="P-loop containing nucleotide triphosphate hydrolases"/>
    <property type="match status" value="1"/>
</dbReference>
<feature type="domain" description="AAA+ ATPase" evidence="2">
    <location>
        <begin position="952"/>
        <end position="1076"/>
    </location>
</feature>
<feature type="compositionally biased region" description="Basic and acidic residues" evidence="1">
    <location>
        <begin position="60"/>
        <end position="75"/>
    </location>
</feature>
<dbReference type="HOGENOM" id="CLU_004471_2_2_1"/>
<dbReference type="PANTHER" id="PTHR46411:SF2">
    <property type="entry name" value="AAA+ ATPASE DOMAIN-CONTAINING PROTEIN"/>
    <property type="match status" value="1"/>
</dbReference>
<accession>A0A084G909</accession>
<feature type="compositionally biased region" description="Polar residues" evidence="1">
    <location>
        <begin position="1375"/>
        <end position="1386"/>
    </location>
</feature>
<dbReference type="CDD" id="cd00009">
    <property type="entry name" value="AAA"/>
    <property type="match status" value="1"/>
</dbReference>
<feature type="region of interest" description="Disordered" evidence="1">
    <location>
        <begin position="1227"/>
        <end position="1308"/>
    </location>
</feature>
<dbReference type="GO" id="GO:0005524">
    <property type="term" value="F:ATP binding"/>
    <property type="evidence" value="ECO:0007669"/>
    <property type="project" value="InterPro"/>
</dbReference>
<dbReference type="PANTHER" id="PTHR46411">
    <property type="entry name" value="FAMILY ATPASE, PUTATIVE-RELATED"/>
    <property type="match status" value="1"/>
</dbReference>
<feature type="compositionally biased region" description="Basic and acidic residues" evidence="1">
    <location>
        <begin position="535"/>
        <end position="547"/>
    </location>
</feature>
<dbReference type="EMBL" id="JOWA01000090">
    <property type="protein sequence ID" value="KEZ43821.1"/>
    <property type="molecule type" value="Genomic_DNA"/>
</dbReference>
<dbReference type="InterPro" id="IPR003959">
    <property type="entry name" value="ATPase_AAA_core"/>
</dbReference>
<dbReference type="Pfam" id="PF22942">
    <property type="entry name" value="DUF7025"/>
    <property type="match status" value="1"/>
</dbReference>
<protein>
    <recommendedName>
        <fullName evidence="2">AAA+ ATPase domain-containing protein</fullName>
    </recommendedName>
</protein>
<dbReference type="InterPro" id="IPR027417">
    <property type="entry name" value="P-loop_NTPase"/>
</dbReference>
<dbReference type="SUPFAM" id="SSF52540">
    <property type="entry name" value="P-loop containing nucleoside triphosphate hydrolases"/>
    <property type="match status" value="1"/>
</dbReference>
<organism evidence="3 4">
    <name type="scientific">Pseudallescheria apiosperma</name>
    <name type="common">Scedosporium apiospermum</name>
    <dbReference type="NCBI Taxonomy" id="563466"/>
    <lineage>
        <taxon>Eukaryota</taxon>
        <taxon>Fungi</taxon>
        <taxon>Dikarya</taxon>
        <taxon>Ascomycota</taxon>
        <taxon>Pezizomycotina</taxon>
        <taxon>Sordariomycetes</taxon>
        <taxon>Hypocreomycetidae</taxon>
        <taxon>Microascales</taxon>
        <taxon>Microascaceae</taxon>
        <taxon>Scedosporium</taxon>
    </lineage>
</organism>
<dbReference type="InterPro" id="IPR003593">
    <property type="entry name" value="AAA+_ATPase"/>
</dbReference>
<evidence type="ECO:0000313" key="3">
    <source>
        <dbReference type="EMBL" id="KEZ43821.1"/>
    </source>
</evidence>
<name>A0A084G909_PSEDA</name>